<keyword evidence="10 17" id="KW-0520">NAD</keyword>
<evidence type="ECO:0000256" key="3">
    <source>
        <dbReference type="ARBA" id="ARBA00006001"/>
    </source>
</evidence>
<dbReference type="Pfam" id="PF01256">
    <property type="entry name" value="Carb_kinase"/>
    <property type="match status" value="1"/>
</dbReference>
<evidence type="ECO:0000256" key="7">
    <source>
        <dbReference type="ARBA" id="ARBA00022840"/>
    </source>
</evidence>
<gene>
    <name evidence="18" type="primary">nnrE</name>
    <name evidence="17" type="synonym">nnrD</name>
    <name evidence="22" type="ORF">OMO38_07165</name>
</gene>
<feature type="domain" description="YjeF N-terminal" evidence="21">
    <location>
        <begin position="9"/>
        <end position="215"/>
    </location>
</feature>
<feature type="binding site" evidence="17">
    <location>
        <position position="321"/>
    </location>
    <ligand>
        <name>(6S)-NADPHX</name>
        <dbReference type="ChEBI" id="CHEBI:64076"/>
    </ligand>
</feature>
<evidence type="ECO:0000256" key="8">
    <source>
        <dbReference type="ARBA" id="ARBA00022857"/>
    </source>
</evidence>
<name>A0ABT3HX08_9FLAO</name>
<dbReference type="InterPro" id="IPR029056">
    <property type="entry name" value="Ribokinase-like"/>
</dbReference>
<dbReference type="PIRSF" id="PIRSF017184">
    <property type="entry name" value="Nnr"/>
    <property type="match status" value="1"/>
</dbReference>
<evidence type="ECO:0000256" key="4">
    <source>
        <dbReference type="ARBA" id="ARBA00009524"/>
    </source>
</evidence>
<comment type="catalytic activity">
    <reaction evidence="1 18 19">
        <text>(6R)-NADHX = (6S)-NADHX</text>
        <dbReference type="Rhea" id="RHEA:32215"/>
        <dbReference type="ChEBI" id="CHEBI:64074"/>
        <dbReference type="ChEBI" id="CHEBI:64075"/>
        <dbReference type="EC" id="5.1.99.6"/>
    </reaction>
</comment>
<comment type="similarity">
    <text evidence="18">Belongs to the NnrE/AIBP family.</text>
</comment>
<comment type="catalytic activity">
    <reaction evidence="16 17 19">
        <text>(6S)-NADPHX + ADP = AMP + phosphate + NADPH + H(+)</text>
        <dbReference type="Rhea" id="RHEA:32235"/>
        <dbReference type="ChEBI" id="CHEBI:15378"/>
        <dbReference type="ChEBI" id="CHEBI:43474"/>
        <dbReference type="ChEBI" id="CHEBI:57783"/>
        <dbReference type="ChEBI" id="CHEBI:64076"/>
        <dbReference type="ChEBI" id="CHEBI:456215"/>
        <dbReference type="ChEBI" id="CHEBI:456216"/>
        <dbReference type="EC" id="4.2.1.136"/>
    </reaction>
</comment>
<evidence type="ECO:0000259" key="20">
    <source>
        <dbReference type="PROSITE" id="PS51383"/>
    </source>
</evidence>
<comment type="cofactor">
    <cofactor evidence="18 19">
        <name>K(+)</name>
        <dbReference type="ChEBI" id="CHEBI:29103"/>
    </cofactor>
    <text evidence="18 19">Binds 1 potassium ion per subunit.</text>
</comment>
<comment type="function">
    <text evidence="17">Catalyzes the dehydration of the S-form of NAD(P)HX at the expense of ADP, which is converted to AMP. Together with NAD(P)HX epimerase, which catalyzes the epimerization of the S- and R-forms, the enzyme allows the repair of both epimers of NAD(P)HX, a damaged form of NAD(P)H that is a result of enzymatic or heat-dependent hydration.</text>
</comment>
<evidence type="ECO:0000256" key="2">
    <source>
        <dbReference type="ARBA" id="ARBA00000909"/>
    </source>
</evidence>
<feature type="binding site" evidence="18">
    <location>
        <begin position="57"/>
        <end position="61"/>
    </location>
    <ligand>
        <name>(6S)-NADPHX</name>
        <dbReference type="ChEBI" id="CHEBI:64076"/>
    </ligand>
</feature>
<evidence type="ECO:0000256" key="6">
    <source>
        <dbReference type="ARBA" id="ARBA00022741"/>
    </source>
</evidence>
<feature type="binding site" evidence="18">
    <location>
        <position position="139"/>
    </location>
    <ligand>
        <name>(6S)-NADPHX</name>
        <dbReference type="ChEBI" id="CHEBI:64076"/>
    </ligand>
</feature>
<accession>A0ABT3HX08</accession>
<dbReference type="PANTHER" id="PTHR12592:SF0">
    <property type="entry name" value="ATP-DEPENDENT (S)-NAD(P)H-HYDRATE DEHYDRATASE"/>
    <property type="match status" value="1"/>
</dbReference>
<dbReference type="EC" id="5.1.99.6" evidence="19"/>
<keyword evidence="11 18" id="KW-0413">Isomerase</keyword>
<dbReference type="NCBIfam" id="TIGR00197">
    <property type="entry name" value="yjeF_nterm"/>
    <property type="match status" value="1"/>
</dbReference>
<feature type="binding site" evidence="18">
    <location>
        <position position="160"/>
    </location>
    <ligand>
        <name>K(+)</name>
        <dbReference type="ChEBI" id="CHEBI:29103"/>
    </ligand>
</feature>
<feature type="domain" description="YjeF C-terminal" evidence="20">
    <location>
        <begin position="225"/>
        <end position="496"/>
    </location>
</feature>
<dbReference type="CDD" id="cd01171">
    <property type="entry name" value="YXKO-related"/>
    <property type="match status" value="1"/>
</dbReference>
<reference evidence="22" key="1">
    <citation type="submission" date="2022-10" db="EMBL/GenBank/DDBJ databases">
        <title>Chryseobacterium babae sp. nov. isolated from the gut of the beetle Oryctes rhinoceros, and Chryseobacterium kimseyorum sp. nov., isolated from a stick insect rearing cage.</title>
        <authorList>
            <person name="Shelomi M."/>
            <person name="Han C.-J."/>
            <person name="Chen W.-M."/>
            <person name="Chen H.-K."/>
            <person name="Liaw S.-J."/>
            <person name="Muhle E."/>
            <person name="Clermont D."/>
        </authorList>
    </citation>
    <scope>NUCLEOTIDE SEQUENCE</scope>
    <source>
        <strain evidence="22">09-1422</strain>
    </source>
</reference>
<dbReference type="HAMAP" id="MF_01965">
    <property type="entry name" value="NADHX_dehydratase"/>
    <property type="match status" value="1"/>
</dbReference>
<feature type="binding site" evidence="17">
    <location>
        <position position="260"/>
    </location>
    <ligand>
        <name>(6S)-NADPHX</name>
        <dbReference type="ChEBI" id="CHEBI:64076"/>
    </ligand>
</feature>
<dbReference type="Proteomes" id="UP001163731">
    <property type="component" value="Unassembled WGS sequence"/>
</dbReference>
<evidence type="ECO:0000256" key="1">
    <source>
        <dbReference type="ARBA" id="ARBA00000013"/>
    </source>
</evidence>
<comment type="cofactor">
    <cofactor evidence="17">
        <name>Mg(2+)</name>
        <dbReference type="ChEBI" id="CHEBI:18420"/>
    </cofactor>
</comment>
<dbReference type="EC" id="4.2.1.136" evidence="19"/>
<evidence type="ECO:0000259" key="21">
    <source>
        <dbReference type="PROSITE" id="PS51385"/>
    </source>
</evidence>
<dbReference type="PANTHER" id="PTHR12592">
    <property type="entry name" value="ATP-DEPENDENT (S)-NAD(P)H-HYDRATE DEHYDRATASE FAMILY MEMBER"/>
    <property type="match status" value="1"/>
</dbReference>
<keyword evidence="6 17" id="KW-0547">Nucleotide-binding</keyword>
<feature type="binding site" evidence="18">
    <location>
        <position position="58"/>
    </location>
    <ligand>
        <name>K(+)</name>
        <dbReference type="ChEBI" id="CHEBI:29103"/>
    </ligand>
</feature>
<keyword evidence="13" id="KW-0511">Multifunctional enzyme</keyword>
<dbReference type="Pfam" id="PF03853">
    <property type="entry name" value="YjeF_N"/>
    <property type="match status" value="1"/>
</dbReference>
<keyword evidence="5 18" id="KW-0479">Metal-binding</keyword>
<keyword evidence="7 17" id="KW-0067">ATP-binding</keyword>
<comment type="catalytic activity">
    <reaction evidence="15 17 19">
        <text>(6S)-NADHX + ADP = AMP + phosphate + NADH + H(+)</text>
        <dbReference type="Rhea" id="RHEA:32223"/>
        <dbReference type="ChEBI" id="CHEBI:15378"/>
        <dbReference type="ChEBI" id="CHEBI:43474"/>
        <dbReference type="ChEBI" id="CHEBI:57945"/>
        <dbReference type="ChEBI" id="CHEBI:64074"/>
        <dbReference type="ChEBI" id="CHEBI:456215"/>
        <dbReference type="ChEBI" id="CHEBI:456216"/>
        <dbReference type="EC" id="4.2.1.136"/>
    </reaction>
</comment>
<evidence type="ECO:0000256" key="12">
    <source>
        <dbReference type="ARBA" id="ARBA00023239"/>
    </source>
</evidence>
<evidence type="ECO:0000256" key="18">
    <source>
        <dbReference type="HAMAP-Rule" id="MF_01966"/>
    </source>
</evidence>
<dbReference type="NCBIfam" id="TIGR00196">
    <property type="entry name" value="yjeF_cterm"/>
    <property type="match status" value="1"/>
</dbReference>
<keyword evidence="12 17" id="KW-0456">Lyase</keyword>
<evidence type="ECO:0000256" key="15">
    <source>
        <dbReference type="ARBA" id="ARBA00048238"/>
    </source>
</evidence>
<feature type="binding site" evidence="17">
    <location>
        <begin position="407"/>
        <end position="411"/>
    </location>
    <ligand>
        <name>AMP</name>
        <dbReference type="ChEBI" id="CHEBI:456215"/>
    </ligand>
</feature>
<dbReference type="EMBL" id="JAPDHW010000004">
    <property type="protein sequence ID" value="MCW3168303.1"/>
    <property type="molecule type" value="Genomic_DNA"/>
</dbReference>
<evidence type="ECO:0000313" key="23">
    <source>
        <dbReference type="Proteomes" id="UP001163731"/>
    </source>
</evidence>
<protein>
    <recommendedName>
        <fullName evidence="19">Bifunctional NAD(P)H-hydrate repair enzyme</fullName>
    </recommendedName>
    <alternativeName>
        <fullName evidence="19">Nicotinamide nucleotide repair protein</fullName>
    </alternativeName>
    <domain>
        <recommendedName>
            <fullName evidence="19">ADP-dependent (S)-NAD(P)H-hydrate dehydratase</fullName>
            <ecNumber evidence="19">4.2.1.136</ecNumber>
        </recommendedName>
        <alternativeName>
            <fullName evidence="19">ADP-dependent NAD(P)HX dehydratase</fullName>
        </alternativeName>
    </domain>
    <domain>
        <recommendedName>
            <fullName evidence="19">NAD(P)H-hydrate epimerase</fullName>
            <ecNumber evidence="19">5.1.99.6</ecNumber>
        </recommendedName>
    </domain>
</protein>
<dbReference type="HAMAP" id="MF_01966">
    <property type="entry name" value="NADHX_epimerase"/>
    <property type="match status" value="1"/>
</dbReference>
<comment type="function">
    <text evidence="14 19">Bifunctional enzyme that catalyzes the epimerization of the S- and R-forms of NAD(P)HX and the dehydration of the S-form of NAD(P)HX at the expense of ADP, which is converted to AMP. This allows the repair of both epimers of NAD(P)HX, a damaged form of NAD(P)H that is a result of enzymatic or heat-dependent hydration.</text>
</comment>
<evidence type="ECO:0000256" key="14">
    <source>
        <dbReference type="ARBA" id="ARBA00025153"/>
    </source>
</evidence>
<feature type="binding site" evidence="17">
    <location>
        <position position="372"/>
    </location>
    <ligand>
        <name>(6S)-NADPHX</name>
        <dbReference type="ChEBI" id="CHEBI:64076"/>
    </ligand>
</feature>
<comment type="catalytic activity">
    <reaction evidence="2 18 19">
        <text>(6R)-NADPHX = (6S)-NADPHX</text>
        <dbReference type="Rhea" id="RHEA:32227"/>
        <dbReference type="ChEBI" id="CHEBI:64076"/>
        <dbReference type="ChEBI" id="CHEBI:64077"/>
        <dbReference type="EC" id="5.1.99.6"/>
    </reaction>
</comment>
<evidence type="ECO:0000256" key="10">
    <source>
        <dbReference type="ARBA" id="ARBA00023027"/>
    </source>
</evidence>
<feature type="binding site" evidence="18">
    <location>
        <position position="157"/>
    </location>
    <ligand>
        <name>(6S)-NADPHX</name>
        <dbReference type="ChEBI" id="CHEBI:64076"/>
    </ligand>
</feature>
<evidence type="ECO:0000256" key="11">
    <source>
        <dbReference type="ARBA" id="ARBA00023235"/>
    </source>
</evidence>
<dbReference type="Gene3D" id="3.40.1190.20">
    <property type="match status" value="1"/>
</dbReference>
<dbReference type="Gene3D" id="3.40.50.10260">
    <property type="entry name" value="YjeF N-terminal domain"/>
    <property type="match status" value="1"/>
</dbReference>
<comment type="similarity">
    <text evidence="3 19">In the N-terminal section; belongs to the NnrE/AIBP family.</text>
</comment>
<dbReference type="RefSeq" id="WP_264749522.1">
    <property type="nucleotide sequence ID" value="NZ_JAPDHW010000004.1"/>
</dbReference>
<feature type="binding site" evidence="17">
    <location>
        <position position="437"/>
    </location>
    <ligand>
        <name>(6S)-NADPHX</name>
        <dbReference type="ChEBI" id="CHEBI:64076"/>
    </ligand>
</feature>
<dbReference type="PROSITE" id="PS51383">
    <property type="entry name" value="YJEF_C_3"/>
    <property type="match status" value="1"/>
</dbReference>
<dbReference type="SUPFAM" id="SSF64153">
    <property type="entry name" value="YjeF N-terminal domain-like"/>
    <property type="match status" value="1"/>
</dbReference>
<evidence type="ECO:0000256" key="13">
    <source>
        <dbReference type="ARBA" id="ARBA00023268"/>
    </source>
</evidence>
<comment type="subunit">
    <text evidence="17">Homotetramer.</text>
</comment>
<keyword evidence="9 18" id="KW-0630">Potassium</keyword>
<dbReference type="InterPro" id="IPR030677">
    <property type="entry name" value="Nnr"/>
</dbReference>
<evidence type="ECO:0000256" key="9">
    <source>
        <dbReference type="ARBA" id="ARBA00022958"/>
    </source>
</evidence>
<comment type="caution">
    <text evidence="22">The sequence shown here is derived from an EMBL/GenBank/DDBJ whole genome shotgun (WGS) entry which is preliminary data.</text>
</comment>
<sequence length="504" mass="55737">MKIFTAENIRSADQYTIQNEPISSVNLMERAAQSCVDWIFLNCKNHTNFAIFCGKGNNGGDGFAIARMLYLKGFDVDVFINTEDLNFSDDSTINFNRLKDISGITVKDFAETKKYDFEKTVIIDALFGTGLSRNLDGIYKNLIENLNTKTSPKMSIDIPSGMFSDQLNGQNDIIFKADYTLTFQFWKKTFLHPEAGIFAGKVVVLDIQLSQEFIGQTETDKYVIDDDLILKIFQPRQEFAHKGTFGKSIIVGGSYGKIGAAVLATKSALKTGSGLTFVLAPGCGYEVLQTICPEAMFINGGEKYIGKIEEQEKAIYGIGPGLGTEKETEDALLEFLQNHHDPVILDADALNIISKDKNRLKLIPKKSIITPHPKEFERLFGKTDSSFERSELAKTKAKELDVFIVLKDHYTQVISPGGKVFYNVTGNSGLAKGGSGDILTGIITSLLAQRYSPLNAAVLGVWLHGRAADFAAEKYSKESMQPTDVITEIGNVFFDLNKKVTTQF</sequence>
<proteinExistence type="inferred from homology"/>
<keyword evidence="23" id="KW-1185">Reference proteome</keyword>
<dbReference type="SUPFAM" id="SSF53613">
    <property type="entry name" value="Ribokinase-like"/>
    <property type="match status" value="1"/>
</dbReference>
<feature type="binding site" evidence="18">
    <location>
        <position position="124"/>
    </location>
    <ligand>
        <name>K(+)</name>
        <dbReference type="ChEBI" id="CHEBI:29103"/>
    </ligand>
</feature>
<comment type="similarity">
    <text evidence="4 19">In the C-terminal section; belongs to the NnrD/CARKD family.</text>
</comment>
<evidence type="ECO:0000256" key="5">
    <source>
        <dbReference type="ARBA" id="ARBA00022723"/>
    </source>
</evidence>
<evidence type="ECO:0000313" key="22">
    <source>
        <dbReference type="EMBL" id="MCW3168303.1"/>
    </source>
</evidence>
<feature type="binding site" evidence="18">
    <location>
        <begin position="128"/>
        <end position="134"/>
    </location>
    <ligand>
        <name>(6S)-NADPHX</name>
        <dbReference type="ChEBI" id="CHEBI:64076"/>
    </ligand>
</feature>
<evidence type="ECO:0000256" key="16">
    <source>
        <dbReference type="ARBA" id="ARBA00049209"/>
    </source>
</evidence>
<dbReference type="InterPro" id="IPR004443">
    <property type="entry name" value="YjeF_N_dom"/>
</dbReference>
<organism evidence="22 23">
    <name type="scientific">Chryseobacterium kimseyorum</name>
    <dbReference type="NCBI Taxonomy" id="2984028"/>
    <lineage>
        <taxon>Bacteria</taxon>
        <taxon>Pseudomonadati</taxon>
        <taxon>Bacteroidota</taxon>
        <taxon>Flavobacteriia</taxon>
        <taxon>Flavobacteriales</taxon>
        <taxon>Weeksellaceae</taxon>
        <taxon>Chryseobacterium group</taxon>
        <taxon>Chryseobacterium</taxon>
    </lineage>
</organism>
<evidence type="ECO:0000256" key="19">
    <source>
        <dbReference type="PIRNR" id="PIRNR017184"/>
    </source>
</evidence>
<dbReference type="PROSITE" id="PS51385">
    <property type="entry name" value="YJEF_N"/>
    <property type="match status" value="1"/>
</dbReference>
<comment type="similarity">
    <text evidence="17">Belongs to the NnrD/CARKD family.</text>
</comment>
<keyword evidence="8 17" id="KW-0521">NADP</keyword>
<comment type="function">
    <text evidence="18">Catalyzes the epimerization of the S- and R-forms of NAD(P)HX, a damaged form of NAD(P)H that is a result of enzymatic or heat-dependent hydration. This is a prerequisite for the S-specific NAD(P)H-hydrate dehydratase to allow the repair of both epimers of NAD(P)HX.</text>
</comment>
<dbReference type="InterPro" id="IPR000631">
    <property type="entry name" value="CARKD"/>
</dbReference>
<feature type="binding site" evidence="17">
    <location>
        <position position="436"/>
    </location>
    <ligand>
        <name>AMP</name>
        <dbReference type="ChEBI" id="CHEBI:456215"/>
    </ligand>
</feature>
<evidence type="ECO:0000256" key="17">
    <source>
        <dbReference type="HAMAP-Rule" id="MF_01965"/>
    </source>
</evidence>
<dbReference type="InterPro" id="IPR036652">
    <property type="entry name" value="YjeF_N_dom_sf"/>
</dbReference>